<evidence type="ECO:0000256" key="4">
    <source>
        <dbReference type="SAM" id="MobiDB-lite"/>
    </source>
</evidence>
<evidence type="ECO:0000313" key="5">
    <source>
        <dbReference type="EMBL" id="KNC46362.1"/>
    </source>
</evidence>
<protein>
    <submittedName>
        <fullName evidence="5">Short chain dehydrogenase</fullName>
    </submittedName>
</protein>
<dbReference type="SUPFAM" id="SSF51735">
    <property type="entry name" value="NAD(P)-binding Rossmann-fold domains"/>
    <property type="match status" value="1"/>
</dbReference>
<dbReference type="Pfam" id="PF00106">
    <property type="entry name" value="adh_short"/>
    <property type="match status" value="1"/>
</dbReference>
<evidence type="ECO:0000256" key="2">
    <source>
        <dbReference type="ARBA" id="ARBA00023002"/>
    </source>
</evidence>
<evidence type="ECO:0000256" key="1">
    <source>
        <dbReference type="ARBA" id="ARBA00006484"/>
    </source>
</evidence>
<dbReference type="eggNOG" id="KOG1208">
    <property type="taxonomic scope" value="Eukaryota"/>
</dbReference>
<dbReference type="PRINTS" id="PR00081">
    <property type="entry name" value="GDHRDH"/>
</dbReference>
<dbReference type="GeneID" id="25562466"/>
<dbReference type="STRING" id="461836.A0A0L0D255"/>
<keyword evidence="2" id="KW-0560">Oxidoreductase</keyword>
<dbReference type="EMBL" id="GL349442">
    <property type="protein sequence ID" value="KNC46362.1"/>
    <property type="molecule type" value="Genomic_DNA"/>
</dbReference>
<dbReference type="InterPro" id="IPR002347">
    <property type="entry name" value="SDR_fam"/>
</dbReference>
<dbReference type="PANTHER" id="PTHR24320">
    <property type="entry name" value="RETINOL DEHYDROGENASE"/>
    <property type="match status" value="1"/>
</dbReference>
<reference evidence="5 6" key="1">
    <citation type="submission" date="2010-05" db="EMBL/GenBank/DDBJ databases">
        <title>The Genome Sequence of Thecamonas trahens ATCC 50062.</title>
        <authorList>
            <consortium name="The Broad Institute Genome Sequencing Platform"/>
            <person name="Russ C."/>
            <person name="Cuomo C."/>
            <person name="Shea T."/>
            <person name="Young S.K."/>
            <person name="Zeng Q."/>
            <person name="Koehrsen M."/>
            <person name="Haas B."/>
            <person name="Borodovsky M."/>
            <person name="Guigo R."/>
            <person name="Alvarado L."/>
            <person name="Berlin A."/>
            <person name="Bochicchio J."/>
            <person name="Borenstein D."/>
            <person name="Chapman S."/>
            <person name="Chen Z."/>
            <person name="Freedman E."/>
            <person name="Gellesch M."/>
            <person name="Goldberg J."/>
            <person name="Griggs A."/>
            <person name="Gujja S."/>
            <person name="Heilman E."/>
            <person name="Heiman D."/>
            <person name="Hepburn T."/>
            <person name="Howarth C."/>
            <person name="Jen D."/>
            <person name="Larson L."/>
            <person name="Mehta T."/>
            <person name="Park D."/>
            <person name="Pearson M."/>
            <person name="Roberts A."/>
            <person name="Saif S."/>
            <person name="Shenoy N."/>
            <person name="Sisk P."/>
            <person name="Stolte C."/>
            <person name="Sykes S."/>
            <person name="Thomson T."/>
            <person name="Walk T."/>
            <person name="White J."/>
            <person name="Yandava C."/>
            <person name="Burger G."/>
            <person name="Gray M.W."/>
            <person name="Holland P.W.H."/>
            <person name="King N."/>
            <person name="Lang F.B.F."/>
            <person name="Roger A.J."/>
            <person name="Ruiz-Trillo I."/>
            <person name="Lander E."/>
            <person name="Nusbaum C."/>
        </authorList>
    </citation>
    <scope>NUCLEOTIDE SEQUENCE [LARGE SCALE GENOMIC DNA]</scope>
    <source>
        <strain evidence="5 6">ATCC 50062</strain>
    </source>
</reference>
<dbReference type="GO" id="GO:0016491">
    <property type="term" value="F:oxidoreductase activity"/>
    <property type="evidence" value="ECO:0007669"/>
    <property type="project" value="UniProtKB-KW"/>
</dbReference>
<dbReference type="OrthoDB" id="191139at2759"/>
<dbReference type="InterPro" id="IPR036291">
    <property type="entry name" value="NAD(P)-bd_dom_sf"/>
</dbReference>
<name>A0A0L0D255_THETB</name>
<dbReference type="AlphaFoldDB" id="A0A0L0D255"/>
<dbReference type="Proteomes" id="UP000054408">
    <property type="component" value="Unassembled WGS sequence"/>
</dbReference>
<feature type="region of interest" description="Disordered" evidence="4">
    <location>
        <begin position="333"/>
        <end position="388"/>
    </location>
</feature>
<dbReference type="RefSeq" id="XP_013760655.1">
    <property type="nucleotide sequence ID" value="XM_013905201.1"/>
</dbReference>
<dbReference type="PRINTS" id="PR00080">
    <property type="entry name" value="SDRFAMILY"/>
</dbReference>
<organism evidence="5 6">
    <name type="scientific">Thecamonas trahens ATCC 50062</name>
    <dbReference type="NCBI Taxonomy" id="461836"/>
    <lineage>
        <taxon>Eukaryota</taxon>
        <taxon>Apusozoa</taxon>
        <taxon>Apusomonadida</taxon>
        <taxon>Apusomonadidae</taxon>
        <taxon>Thecamonas</taxon>
    </lineage>
</organism>
<dbReference type="Gene3D" id="3.40.50.720">
    <property type="entry name" value="NAD(P)-binding Rossmann-like Domain"/>
    <property type="match status" value="1"/>
</dbReference>
<accession>A0A0L0D255</accession>
<feature type="compositionally biased region" description="Low complexity" evidence="4">
    <location>
        <begin position="341"/>
        <end position="360"/>
    </location>
</feature>
<evidence type="ECO:0000256" key="3">
    <source>
        <dbReference type="RuleBase" id="RU000363"/>
    </source>
</evidence>
<evidence type="ECO:0000313" key="6">
    <source>
        <dbReference type="Proteomes" id="UP000054408"/>
    </source>
</evidence>
<dbReference type="PANTHER" id="PTHR24320:SF148">
    <property type="entry name" value="NAD(P)-BINDING ROSSMANN-FOLD SUPERFAMILY PROTEIN"/>
    <property type="match status" value="1"/>
</dbReference>
<comment type="similarity">
    <text evidence="1 3">Belongs to the short-chain dehydrogenases/reductases (SDR) family.</text>
</comment>
<feature type="compositionally biased region" description="Basic residues" evidence="4">
    <location>
        <begin position="362"/>
        <end position="373"/>
    </location>
</feature>
<dbReference type="OMA" id="VEMQWAT"/>
<sequence>MFCDGPCCWSCGCYAAKTKLAGRVAVVTGGNAGIGKATARALAKLGFGTVVVLARSRSKAQAAIKDIREASCASVSTDRTTLKARVVDLADLDSVANAARKLLRDLDRIDVLINNAGIMASPYATTPAGVEMQWATNVLGHFVLTLLLAPLMIETASDRLNRFPPRIINLSSTAHYGGVPNIDNLLSAYRGGDAYTPWGAYSVSKFGNVLLTQALARRFEALGFGSTIQVASAHPGVIRTGLWQHQSILACLMCPCTLKGARDGAKPAINLARADAITSGAFYMPTCCFVTSIGSDDATYSVTRQEEVWNVLTAQARHTFGVERWTDLTANNLLLRPPPRGSSSQWSSTSSDPSTTCETTPVKRRGRRRKSSRARSPSTSSPSLGSAASSAISSRSFSASSSTDTPWWTGVNVSAGVDAWLAHAAAIGYNHSQTACDGCCLIPHMLPCCCYNCC</sequence>
<keyword evidence="6" id="KW-1185">Reference proteome</keyword>
<proteinExistence type="inferred from homology"/>
<feature type="compositionally biased region" description="Low complexity" evidence="4">
    <location>
        <begin position="374"/>
        <end position="388"/>
    </location>
</feature>
<gene>
    <name evidence="5" type="ORF">AMSG_02814</name>
</gene>